<feature type="transmembrane region" description="Helical" evidence="1">
    <location>
        <begin position="437"/>
        <end position="456"/>
    </location>
</feature>
<comment type="caution">
    <text evidence="2">The sequence shown here is derived from an EMBL/GenBank/DDBJ whole genome shotgun (WGS) entry which is preliminary data.</text>
</comment>
<protein>
    <submittedName>
        <fullName evidence="2">ABC transporter permease</fullName>
    </submittedName>
</protein>
<name>A0ABV7CYY1_9BACI</name>
<feature type="transmembrane region" description="Helical" evidence="1">
    <location>
        <begin position="24"/>
        <end position="42"/>
    </location>
</feature>
<accession>A0ABV7CYY1</accession>
<feature type="transmembrane region" description="Helical" evidence="1">
    <location>
        <begin position="196"/>
        <end position="213"/>
    </location>
</feature>
<gene>
    <name evidence="2" type="ORF">ACFOGI_15895</name>
</gene>
<feature type="transmembrane region" description="Helical" evidence="1">
    <location>
        <begin position="240"/>
        <end position="260"/>
    </location>
</feature>
<evidence type="ECO:0000256" key="1">
    <source>
        <dbReference type="SAM" id="Phobius"/>
    </source>
</evidence>
<dbReference type="RefSeq" id="WP_390274719.1">
    <property type="nucleotide sequence ID" value="NZ_JBHRSA010000057.1"/>
</dbReference>
<sequence length="534" mass="58053">MVGTLFTGAGSLFSIGLKRERIRIPLWMAGITFFTLLVPGAFTELYPSQNDRMGIAETMRNPAMTALIGPGNLDNYTIGAMTVHQMLLFTALTVAFMNILLMSRHTRGDEEEGREEMLRALPVGRLSHLQASFMLALVTNLLLALIIGVGLYALRIEGMFLEGSLLYGTALGGIGLFFAGVTAISAQLVETSRGTAGLTIAVLLFSYLARGMTDINDQTWSWFSPLGWVTKTEAYTSNNWGPVLLMAIAACLLLVAAYYLNAKRDIGTGLLPSKPGRAHASWALSSPVGLSLRLQRTGMAAWGVGLLVMGLSYGSVLGDLEGFFEGNELLQQMLDEDDRLTIVEQFLPVLMVVVAILSSIPPLLSMLKLTGEERKGRVGHLLGRQISRQKLMASYLMVAAVNAFVMLSLAVIGLWVAGNAVMEEGLSFWFLYGAGMAYYPAFLVMLGLTMLLIGVLPNYTKLVWLYLAYSFMIVYWGGLFDLSDWAGKLSPYGHVPQVPIDEWTVLPVIVLIVCAVILAVGGFIGYAKRDIDAG</sequence>
<evidence type="ECO:0000313" key="2">
    <source>
        <dbReference type="EMBL" id="MFC3041726.1"/>
    </source>
</evidence>
<keyword evidence="1" id="KW-0472">Membrane</keyword>
<reference evidence="3" key="1">
    <citation type="journal article" date="2019" name="Int. J. Syst. Evol. Microbiol.">
        <title>The Global Catalogue of Microorganisms (GCM) 10K type strain sequencing project: providing services to taxonomists for standard genome sequencing and annotation.</title>
        <authorList>
            <consortium name="The Broad Institute Genomics Platform"/>
            <consortium name="The Broad Institute Genome Sequencing Center for Infectious Disease"/>
            <person name="Wu L."/>
            <person name="Ma J."/>
        </authorList>
    </citation>
    <scope>NUCLEOTIDE SEQUENCE [LARGE SCALE GENOMIC DNA]</scope>
    <source>
        <strain evidence="3">KCTC 13128</strain>
    </source>
</reference>
<feature type="transmembrane region" description="Helical" evidence="1">
    <location>
        <begin position="165"/>
        <end position="184"/>
    </location>
</feature>
<proteinExistence type="predicted"/>
<feature type="transmembrane region" description="Helical" evidence="1">
    <location>
        <begin position="503"/>
        <end position="527"/>
    </location>
</feature>
<keyword evidence="1" id="KW-1133">Transmembrane helix</keyword>
<feature type="transmembrane region" description="Helical" evidence="1">
    <location>
        <begin position="394"/>
        <end position="417"/>
    </location>
</feature>
<feature type="transmembrane region" description="Helical" evidence="1">
    <location>
        <begin position="299"/>
        <end position="318"/>
    </location>
</feature>
<organism evidence="2 3">
    <name type="scientific">Virgibacillus xinjiangensis</name>
    <dbReference type="NCBI Taxonomy" id="393090"/>
    <lineage>
        <taxon>Bacteria</taxon>
        <taxon>Bacillati</taxon>
        <taxon>Bacillota</taxon>
        <taxon>Bacilli</taxon>
        <taxon>Bacillales</taxon>
        <taxon>Bacillaceae</taxon>
        <taxon>Virgibacillus</taxon>
    </lineage>
</organism>
<dbReference type="EMBL" id="JBHRSA010000057">
    <property type="protein sequence ID" value="MFC3041726.1"/>
    <property type="molecule type" value="Genomic_DNA"/>
</dbReference>
<keyword evidence="3" id="KW-1185">Reference proteome</keyword>
<evidence type="ECO:0000313" key="3">
    <source>
        <dbReference type="Proteomes" id="UP001595279"/>
    </source>
</evidence>
<keyword evidence="1" id="KW-0812">Transmembrane</keyword>
<dbReference type="Proteomes" id="UP001595279">
    <property type="component" value="Unassembled WGS sequence"/>
</dbReference>
<feature type="transmembrane region" description="Helical" evidence="1">
    <location>
        <begin position="346"/>
        <end position="367"/>
    </location>
</feature>
<feature type="transmembrane region" description="Helical" evidence="1">
    <location>
        <begin position="133"/>
        <end position="153"/>
    </location>
</feature>
<feature type="transmembrane region" description="Helical" evidence="1">
    <location>
        <begin position="463"/>
        <end position="483"/>
    </location>
</feature>
<feature type="transmembrane region" description="Helical" evidence="1">
    <location>
        <begin position="83"/>
        <end position="101"/>
    </location>
</feature>